<gene>
    <name evidence="1" type="ORF">CPELLU_LOCUS4272</name>
</gene>
<dbReference type="AlphaFoldDB" id="A0A9N9AUH1"/>
<keyword evidence="2" id="KW-1185">Reference proteome</keyword>
<sequence length="265" mass="30298">MEFDHIFGTFNNSTTDIMELDSVFKLFKNSIMNIIESNHVSVTSNYTIDVIKLDYAFVTSNENTIDIIKLDHAFVISNKSTIGIIESDHVFKTFNNSIRDTTESEGSFKPFDKVFVDNSIVELECTFTTFNEACATIERYAVQTNTVPECELVKSGIYEIVESNADTYNVMQIDDNTTHIVYIKALIYLLFLHISVPLSEIHQHWNMKHYLMQQAFSHITKYGKVPVLQSSNSNVSYKSTFNTISIDNLTSYNKINMPTVKCEHS</sequence>
<protein>
    <submittedName>
        <fullName evidence="1">22647_t:CDS:1</fullName>
    </submittedName>
</protein>
<accession>A0A9N9AUH1</accession>
<name>A0A9N9AUH1_9GLOM</name>
<evidence type="ECO:0000313" key="1">
    <source>
        <dbReference type="EMBL" id="CAG8540439.1"/>
    </source>
</evidence>
<comment type="caution">
    <text evidence="1">The sequence shown here is derived from an EMBL/GenBank/DDBJ whole genome shotgun (WGS) entry which is preliminary data.</text>
</comment>
<reference evidence="1" key="1">
    <citation type="submission" date="2021-06" db="EMBL/GenBank/DDBJ databases">
        <authorList>
            <person name="Kallberg Y."/>
            <person name="Tangrot J."/>
            <person name="Rosling A."/>
        </authorList>
    </citation>
    <scope>NUCLEOTIDE SEQUENCE</scope>
    <source>
        <strain evidence="1">FL966</strain>
    </source>
</reference>
<organism evidence="1 2">
    <name type="scientific">Cetraspora pellucida</name>
    <dbReference type="NCBI Taxonomy" id="1433469"/>
    <lineage>
        <taxon>Eukaryota</taxon>
        <taxon>Fungi</taxon>
        <taxon>Fungi incertae sedis</taxon>
        <taxon>Mucoromycota</taxon>
        <taxon>Glomeromycotina</taxon>
        <taxon>Glomeromycetes</taxon>
        <taxon>Diversisporales</taxon>
        <taxon>Gigasporaceae</taxon>
        <taxon>Cetraspora</taxon>
    </lineage>
</organism>
<dbReference type="EMBL" id="CAJVQA010002218">
    <property type="protein sequence ID" value="CAG8540439.1"/>
    <property type="molecule type" value="Genomic_DNA"/>
</dbReference>
<proteinExistence type="predicted"/>
<dbReference type="Proteomes" id="UP000789759">
    <property type="component" value="Unassembled WGS sequence"/>
</dbReference>
<evidence type="ECO:0000313" key="2">
    <source>
        <dbReference type="Proteomes" id="UP000789759"/>
    </source>
</evidence>